<proteinExistence type="predicted"/>
<organism evidence="1 2">
    <name type="scientific">Polyporus arcularius HHB13444</name>
    <dbReference type="NCBI Taxonomy" id="1314778"/>
    <lineage>
        <taxon>Eukaryota</taxon>
        <taxon>Fungi</taxon>
        <taxon>Dikarya</taxon>
        <taxon>Basidiomycota</taxon>
        <taxon>Agaricomycotina</taxon>
        <taxon>Agaricomycetes</taxon>
        <taxon>Polyporales</taxon>
        <taxon>Polyporaceae</taxon>
        <taxon>Polyporus</taxon>
    </lineage>
</organism>
<dbReference type="InParanoid" id="A0A5C3PT61"/>
<keyword evidence="2" id="KW-1185">Reference proteome</keyword>
<evidence type="ECO:0000313" key="2">
    <source>
        <dbReference type="Proteomes" id="UP000308197"/>
    </source>
</evidence>
<accession>A0A5C3PT61</accession>
<dbReference type="Proteomes" id="UP000308197">
    <property type="component" value="Unassembled WGS sequence"/>
</dbReference>
<evidence type="ECO:0000313" key="1">
    <source>
        <dbReference type="EMBL" id="TFK92682.1"/>
    </source>
</evidence>
<name>A0A5C3PT61_9APHY</name>
<dbReference type="EMBL" id="ML210994">
    <property type="protein sequence ID" value="TFK92682.1"/>
    <property type="molecule type" value="Genomic_DNA"/>
</dbReference>
<dbReference type="Gene3D" id="1.10.132.70">
    <property type="match status" value="1"/>
</dbReference>
<protein>
    <submittedName>
        <fullName evidence="1">Uncharacterized protein</fullName>
    </submittedName>
</protein>
<dbReference type="STRING" id="1314778.A0A5C3PT61"/>
<reference evidence="1 2" key="1">
    <citation type="journal article" date="2019" name="Nat. Ecol. Evol.">
        <title>Megaphylogeny resolves global patterns of mushroom evolution.</title>
        <authorList>
            <person name="Varga T."/>
            <person name="Krizsan K."/>
            <person name="Foldi C."/>
            <person name="Dima B."/>
            <person name="Sanchez-Garcia M."/>
            <person name="Sanchez-Ramirez S."/>
            <person name="Szollosi G.J."/>
            <person name="Szarkandi J.G."/>
            <person name="Papp V."/>
            <person name="Albert L."/>
            <person name="Andreopoulos W."/>
            <person name="Angelini C."/>
            <person name="Antonin V."/>
            <person name="Barry K.W."/>
            <person name="Bougher N.L."/>
            <person name="Buchanan P."/>
            <person name="Buyck B."/>
            <person name="Bense V."/>
            <person name="Catcheside P."/>
            <person name="Chovatia M."/>
            <person name="Cooper J."/>
            <person name="Damon W."/>
            <person name="Desjardin D."/>
            <person name="Finy P."/>
            <person name="Geml J."/>
            <person name="Haridas S."/>
            <person name="Hughes K."/>
            <person name="Justo A."/>
            <person name="Karasinski D."/>
            <person name="Kautmanova I."/>
            <person name="Kiss B."/>
            <person name="Kocsube S."/>
            <person name="Kotiranta H."/>
            <person name="LaButti K.M."/>
            <person name="Lechner B.E."/>
            <person name="Liimatainen K."/>
            <person name="Lipzen A."/>
            <person name="Lukacs Z."/>
            <person name="Mihaltcheva S."/>
            <person name="Morgado L.N."/>
            <person name="Niskanen T."/>
            <person name="Noordeloos M.E."/>
            <person name="Ohm R.A."/>
            <person name="Ortiz-Santana B."/>
            <person name="Ovrebo C."/>
            <person name="Racz N."/>
            <person name="Riley R."/>
            <person name="Savchenko A."/>
            <person name="Shiryaev A."/>
            <person name="Soop K."/>
            <person name="Spirin V."/>
            <person name="Szebenyi C."/>
            <person name="Tomsovsky M."/>
            <person name="Tulloss R.E."/>
            <person name="Uehling J."/>
            <person name="Grigoriev I.V."/>
            <person name="Vagvolgyi C."/>
            <person name="Papp T."/>
            <person name="Martin F.M."/>
            <person name="Miettinen O."/>
            <person name="Hibbett D.S."/>
            <person name="Nagy L.G."/>
        </authorList>
    </citation>
    <scope>NUCLEOTIDE SEQUENCE [LARGE SCALE GENOMIC DNA]</scope>
    <source>
        <strain evidence="1 2">HHB13444</strain>
    </source>
</reference>
<gene>
    <name evidence="1" type="ORF">K466DRAFT_572952</name>
</gene>
<sequence>MFYSRPSFVPHTKKMAVGLPAKHLLNRIYPSWQSSSQWTDDPDSRQQMEHARHLAKYVFPRQYGLENAFSTSSGSSYGSFRFPAYMDREQEIKNRGSCKTPKRLKHVLDLLEKLIWRHRKCRYQLLLDLACPSKVI</sequence>
<dbReference type="AlphaFoldDB" id="A0A5C3PT61"/>